<dbReference type="PANTHER" id="PTHR43310:SF1">
    <property type="entry name" value="SULFATE TRANSPORTER YBAR-RELATED"/>
    <property type="match status" value="1"/>
</dbReference>
<feature type="transmembrane region" description="Helical" evidence="5">
    <location>
        <begin position="280"/>
        <end position="302"/>
    </location>
</feature>
<dbReference type="CDD" id="cd07042">
    <property type="entry name" value="STAS_SulP_like_sulfate_transporter"/>
    <property type="match status" value="1"/>
</dbReference>
<feature type="transmembrane region" description="Helical" evidence="5">
    <location>
        <begin position="117"/>
        <end position="135"/>
    </location>
</feature>
<sequence length="560" mass="59868">MLEFFTKHKASVKDDVLSGLTVALALVPEAVAFAFVAGVPPTVGLYSAFWIGLISALAGGRPGMISGATGAMAVVVVSLVALHGIEYLFPAVILCGLLQITVGLLRMGKLIRLVPHSVMLGFVNGLAIVIGLAQIGSFKTLGSDGTMTFLQGPSMILMLALVGLTMAVIVLLPRFTKAIPSSLAAIILVSVISIGFNQFAPAAWKPAGQENVVQTVDDLMMNNLRANAVQEAADQQTGAELSGEQVAAAVASVQPAAEPLPMLFFLDSRYVLAPFNWETLWIIFPFSLILAGVGLIESLMTLTLIDEITETRGSGNRECIGQGAANVVCGLFGGMGGCAMIGQSLINVNSGGRGRLSGVVGAVGLMLLVVLLKPVISLVPMAALVGVMFMVVIGTFEWSTLHTWNKVPKSDVLVMVLVAGYTVLFHNLAVAVLLGIVVQALIFAWHHATHMMADIHFEGEDKKVYQLHGPLFFASVSSFRELLDPVNDPPIVAIDFYFSRVYDQSAIEAINKIAERYRQEGKCLQLRNLNADCRQLLERAGDLAEVDIADDRHYHITEMI</sequence>
<comment type="subcellular location">
    <subcellularLocation>
        <location evidence="1">Membrane</location>
        <topology evidence="1">Multi-pass membrane protein</topology>
    </subcellularLocation>
</comment>
<evidence type="ECO:0000313" key="8">
    <source>
        <dbReference type="Proteomes" id="UP000320421"/>
    </source>
</evidence>
<proteinExistence type="predicted"/>
<keyword evidence="4 5" id="KW-0472">Membrane</keyword>
<dbReference type="Pfam" id="PF00916">
    <property type="entry name" value="Sulfate_transp"/>
    <property type="match status" value="2"/>
</dbReference>
<feature type="transmembrane region" description="Helical" evidence="5">
    <location>
        <begin position="354"/>
        <end position="372"/>
    </location>
</feature>
<evidence type="ECO:0000256" key="1">
    <source>
        <dbReference type="ARBA" id="ARBA00004141"/>
    </source>
</evidence>
<evidence type="ECO:0000256" key="3">
    <source>
        <dbReference type="ARBA" id="ARBA00022989"/>
    </source>
</evidence>
<dbReference type="Pfam" id="PF01740">
    <property type="entry name" value="STAS"/>
    <property type="match status" value="1"/>
</dbReference>
<feature type="transmembrane region" description="Helical" evidence="5">
    <location>
        <begin position="42"/>
        <end position="58"/>
    </location>
</feature>
<feature type="transmembrane region" description="Helical" evidence="5">
    <location>
        <begin position="155"/>
        <end position="172"/>
    </location>
</feature>
<gene>
    <name evidence="7" type="primary">dauA</name>
    <name evidence="7" type="ORF">HG66A1_56040</name>
</gene>
<dbReference type="SUPFAM" id="SSF52091">
    <property type="entry name" value="SpoIIaa-like"/>
    <property type="match status" value="1"/>
</dbReference>
<dbReference type="PROSITE" id="PS50801">
    <property type="entry name" value="STAS"/>
    <property type="match status" value="1"/>
</dbReference>
<dbReference type="EMBL" id="CP036266">
    <property type="protein sequence ID" value="QDT23780.1"/>
    <property type="molecule type" value="Genomic_DNA"/>
</dbReference>
<evidence type="ECO:0000313" key="7">
    <source>
        <dbReference type="EMBL" id="QDT23780.1"/>
    </source>
</evidence>
<feature type="domain" description="STAS" evidence="6">
    <location>
        <begin position="464"/>
        <end position="541"/>
    </location>
</feature>
<reference evidence="7 8" key="1">
    <citation type="submission" date="2019-02" db="EMBL/GenBank/DDBJ databases">
        <title>Deep-cultivation of Planctomycetes and their phenomic and genomic characterization uncovers novel biology.</title>
        <authorList>
            <person name="Wiegand S."/>
            <person name="Jogler M."/>
            <person name="Boedeker C."/>
            <person name="Pinto D."/>
            <person name="Vollmers J."/>
            <person name="Rivas-Marin E."/>
            <person name="Kohn T."/>
            <person name="Peeters S.H."/>
            <person name="Heuer A."/>
            <person name="Rast P."/>
            <person name="Oberbeckmann S."/>
            <person name="Bunk B."/>
            <person name="Jeske O."/>
            <person name="Meyerdierks A."/>
            <person name="Storesund J.E."/>
            <person name="Kallscheuer N."/>
            <person name="Luecker S."/>
            <person name="Lage O.M."/>
            <person name="Pohl T."/>
            <person name="Merkel B.J."/>
            <person name="Hornburger P."/>
            <person name="Mueller R.-W."/>
            <person name="Bruemmer F."/>
            <person name="Labrenz M."/>
            <person name="Spormann A.M."/>
            <person name="Op den Camp H."/>
            <person name="Overmann J."/>
            <person name="Amann R."/>
            <person name="Jetten M.S.M."/>
            <person name="Mascher T."/>
            <person name="Medema M.H."/>
            <person name="Devos D.P."/>
            <person name="Kaster A.-K."/>
            <person name="Ovreas L."/>
            <person name="Rohde M."/>
            <person name="Galperin M.Y."/>
            <person name="Jogler C."/>
        </authorList>
    </citation>
    <scope>NUCLEOTIDE SEQUENCE [LARGE SCALE GENOMIC DNA]</scope>
    <source>
        <strain evidence="7 8">HG66A1</strain>
    </source>
</reference>
<dbReference type="InterPro" id="IPR052706">
    <property type="entry name" value="Membrane-Transporter-like"/>
</dbReference>
<evidence type="ECO:0000256" key="2">
    <source>
        <dbReference type="ARBA" id="ARBA00022692"/>
    </source>
</evidence>
<feature type="transmembrane region" description="Helical" evidence="5">
    <location>
        <begin position="88"/>
        <end position="105"/>
    </location>
</feature>
<keyword evidence="2 5" id="KW-0812">Transmembrane</keyword>
<feature type="transmembrane region" description="Helical" evidence="5">
    <location>
        <begin position="323"/>
        <end position="342"/>
    </location>
</feature>
<evidence type="ECO:0000259" key="6">
    <source>
        <dbReference type="PROSITE" id="PS50801"/>
    </source>
</evidence>
<feature type="transmembrane region" description="Helical" evidence="5">
    <location>
        <begin position="65"/>
        <end position="82"/>
    </location>
</feature>
<organism evidence="7 8">
    <name type="scientific">Gimesia chilikensis</name>
    <dbReference type="NCBI Taxonomy" id="2605989"/>
    <lineage>
        <taxon>Bacteria</taxon>
        <taxon>Pseudomonadati</taxon>
        <taxon>Planctomycetota</taxon>
        <taxon>Planctomycetia</taxon>
        <taxon>Planctomycetales</taxon>
        <taxon>Planctomycetaceae</taxon>
        <taxon>Gimesia</taxon>
    </lineage>
</organism>
<accession>A0A517PWM9</accession>
<name>A0A517PWM9_9PLAN</name>
<keyword evidence="8" id="KW-1185">Reference proteome</keyword>
<keyword evidence="3 5" id="KW-1133">Transmembrane helix</keyword>
<dbReference type="RefSeq" id="WP_145191683.1">
    <property type="nucleotide sequence ID" value="NZ_CP036266.1"/>
</dbReference>
<dbReference type="PANTHER" id="PTHR43310">
    <property type="entry name" value="SULFATE TRANSPORTER YBAR-RELATED"/>
    <property type="match status" value="1"/>
</dbReference>
<dbReference type="OrthoDB" id="9771198at2"/>
<protein>
    <submittedName>
        <fullName evidence="7">C4-dicarboxylic acid transporter DauA</fullName>
    </submittedName>
</protein>
<dbReference type="InterPro" id="IPR011547">
    <property type="entry name" value="SLC26A/SulP_dom"/>
</dbReference>
<feature type="transmembrane region" description="Helical" evidence="5">
    <location>
        <begin position="379"/>
        <end position="400"/>
    </location>
</feature>
<dbReference type="Proteomes" id="UP000320421">
    <property type="component" value="Chromosome"/>
</dbReference>
<feature type="transmembrane region" description="Helical" evidence="5">
    <location>
        <begin position="184"/>
        <end position="204"/>
    </location>
</feature>
<feature type="transmembrane region" description="Helical" evidence="5">
    <location>
        <begin position="412"/>
        <end position="445"/>
    </location>
</feature>
<dbReference type="GO" id="GO:0016020">
    <property type="term" value="C:membrane"/>
    <property type="evidence" value="ECO:0007669"/>
    <property type="project" value="UniProtKB-SubCell"/>
</dbReference>
<dbReference type="Gene3D" id="3.30.750.24">
    <property type="entry name" value="STAS domain"/>
    <property type="match status" value="1"/>
</dbReference>
<evidence type="ECO:0000256" key="5">
    <source>
        <dbReference type="SAM" id="Phobius"/>
    </source>
</evidence>
<dbReference type="InterPro" id="IPR002645">
    <property type="entry name" value="STAS_dom"/>
</dbReference>
<dbReference type="AlphaFoldDB" id="A0A517PWM9"/>
<evidence type="ECO:0000256" key="4">
    <source>
        <dbReference type="ARBA" id="ARBA00023136"/>
    </source>
</evidence>
<dbReference type="InterPro" id="IPR036513">
    <property type="entry name" value="STAS_dom_sf"/>
</dbReference>